<protein>
    <submittedName>
        <fullName evidence="1">Uncharacterized protein</fullName>
    </submittedName>
</protein>
<dbReference type="AlphaFoldDB" id="A0A8X8GEJ2"/>
<dbReference type="EMBL" id="JAHWXT010000001">
    <property type="protein sequence ID" value="MCF0263373.1"/>
    <property type="molecule type" value="Genomic_DNA"/>
</dbReference>
<proteinExistence type="predicted"/>
<comment type="caution">
    <text evidence="1">The sequence shown here is derived from an EMBL/GenBank/DDBJ whole genome shotgun (WGS) entry which is preliminary data.</text>
</comment>
<evidence type="ECO:0000313" key="1">
    <source>
        <dbReference type="EMBL" id="MCF0263373.1"/>
    </source>
</evidence>
<organism evidence="1 2">
    <name type="scientific">Acinetobacter guillouiae</name>
    <name type="common">Acinetobacter genomosp. 11</name>
    <dbReference type="NCBI Taxonomy" id="106649"/>
    <lineage>
        <taxon>Bacteria</taxon>
        <taxon>Pseudomonadati</taxon>
        <taxon>Pseudomonadota</taxon>
        <taxon>Gammaproteobacteria</taxon>
        <taxon>Moraxellales</taxon>
        <taxon>Moraxellaceae</taxon>
        <taxon>Acinetobacter</taxon>
    </lineage>
</organism>
<name>A0A8X8GEJ2_ACIGI</name>
<accession>A0A8X8GEJ2</accession>
<reference evidence="1" key="1">
    <citation type="submission" date="2021-07" db="EMBL/GenBank/DDBJ databases">
        <authorList>
            <person name="Fernandez M."/>
            <person name="Pereira P."/>
            <person name="Torres Tejerizo G.A."/>
            <person name="Gonzalez P."/>
            <person name="Agostini E."/>
        </authorList>
    </citation>
    <scope>NUCLEOTIDE SEQUENCE</scope>
    <source>
        <strain evidence="1">SFC 500-1A</strain>
    </source>
</reference>
<sequence length="96" mass="10451">MPRVVSVIPAPNNNSKHQSQLVNGTKVLLDDGSYLQGVAKVTLVAEYDNLWKAIIEVYPANQQQIDAVLSELQVVDSNEASATPNQATDNQSQTEE</sequence>
<gene>
    <name evidence="1" type="ORF">KW868_02640</name>
</gene>
<dbReference type="RefSeq" id="WP_234622624.1">
    <property type="nucleotide sequence ID" value="NZ_JAHWXT010000001.1"/>
</dbReference>
<dbReference type="Proteomes" id="UP000887320">
    <property type="component" value="Unassembled WGS sequence"/>
</dbReference>
<evidence type="ECO:0000313" key="2">
    <source>
        <dbReference type="Proteomes" id="UP000887320"/>
    </source>
</evidence>